<organism evidence="4 5">
    <name type="scientific">Mediterraneibacter gnavus</name>
    <name type="common">Ruminococcus gnavus</name>
    <dbReference type="NCBI Taxonomy" id="33038"/>
    <lineage>
        <taxon>Bacteria</taxon>
        <taxon>Bacillati</taxon>
        <taxon>Bacillota</taxon>
        <taxon>Clostridia</taxon>
        <taxon>Lachnospirales</taxon>
        <taxon>Lachnospiraceae</taxon>
        <taxon>Mediterraneibacter</taxon>
    </lineage>
</organism>
<dbReference type="GO" id="GO:0016491">
    <property type="term" value="F:oxidoreductase activity"/>
    <property type="evidence" value="ECO:0007669"/>
    <property type="project" value="InterPro"/>
</dbReference>
<evidence type="ECO:0000256" key="2">
    <source>
        <dbReference type="ARBA" id="ARBA00022643"/>
    </source>
</evidence>
<dbReference type="EMBL" id="NIHM01000003">
    <property type="protein sequence ID" value="PLT57327.1"/>
    <property type="molecule type" value="Genomic_DNA"/>
</dbReference>
<dbReference type="PANTHER" id="PTHR43278:SF4">
    <property type="entry name" value="NAD(P)H-DEPENDENT FMN-CONTAINING OXIDOREDUCTASE YWQN-RELATED"/>
    <property type="match status" value="1"/>
</dbReference>
<dbReference type="RefSeq" id="WP_101879228.1">
    <property type="nucleotide sequence ID" value="NZ_JALQCM010000001.1"/>
</dbReference>
<dbReference type="Pfam" id="PF03358">
    <property type="entry name" value="FMN_red"/>
    <property type="match status" value="1"/>
</dbReference>
<name>A0A2N5NLD9_MEDGN</name>
<proteinExistence type="predicted"/>
<dbReference type="PANTHER" id="PTHR43278">
    <property type="entry name" value="NAD(P)H-DEPENDENT FMN-CONTAINING OXIDOREDUCTASE YWQN-RELATED"/>
    <property type="match status" value="1"/>
</dbReference>
<evidence type="ECO:0000313" key="4">
    <source>
        <dbReference type="EMBL" id="PLT57327.1"/>
    </source>
</evidence>
<accession>A0A2N5NLD9</accession>
<protein>
    <submittedName>
        <fullName evidence="4">NADPH-dependent FMN reductase</fullName>
    </submittedName>
</protein>
<dbReference type="AlphaFoldDB" id="A0A2N5NLD9"/>
<dbReference type="InterPro" id="IPR005025">
    <property type="entry name" value="FMN_Rdtase-like_dom"/>
</dbReference>
<gene>
    <name evidence="4" type="ORF">CDL18_03815</name>
</gene>
<evidence type="ECO:0000313" key="5">
    <source>
        <dbReference type="Proteomes" id="UP000234849"/>
    </source>
</evidence>
<reference evidence="4 5" key="1">
    <citation type="journal article" date="2017" name="Genome Med.">
        <title>A novel Ruminococcus gnavus clade enriched in inflammatory bowel disease patients.</title>
        <authorList>
            <person name="Hall A.B."/>
            <person name="Yassour M."/>
            <person name="Sauk J."/>
            <person name="Garner A."/>
            <person name="Jiang X."/>
            <person name="Arthur T."/>
            <person name="Lagoudas G.K."/>
            <person name="Vatanen T."/>
            <person name="Fornelos N."/>
            <person name="Wilson R."/>
            <person name="Bertha M."/>
            <person name="Cohen M."/>
            <person name="Garber J."/>
            <person name="Khalili H."/>
            <person name="Gevers D."/>
            <person name="Ananthakrishnan A.N."/>
            <person name="Kugathasan S."/>
            <person name="Lander E.S."/>
            <person name="Blainey P."/>
            <person name="Vlamakis H."/>
            <person name="Xavier R.J."/>
            <person name="Huttenhower C."/>
        </authorList>
    </citation>
    <scope>NUCLEOTIDE SEQUENCE [LARGE SCALE GENOMIC DNA]</scope>
    <source>
        <strain evidence="4 5">RJX1118</strain>
    </source>
</reference>
<feature type="domain" description="NADPH-dependent FMN reductase-like" evidence="3">
    <location>
        <begin position="1"/>
        <end position="136"/>
    </location>
</feature>
<keyword evidence="2" id="KW-0288">FMN</keyword>
<sequence length="189" mass="20571">MKVLMLNGSPRKDGCTYTALGRIAEALKENGIESEIFQAGDPALENVKAAAEKMKEADALIVGSPVYWASPSGQIVEFMDKFCSIAGKDMLLKPAAAIASARRAGTTATLDVLLKYFSFHQMPVVSSNYWNMVHGNTPDEVMQDKEGLQIMHVLGKNMAWILHCLEAGKNAGIPKPAAEEKIKTNFIRS</sequence>
<dbReference type="Proteomes" id="UP000234849">
    <property type="component" value="Unassembled WGS sequence"/>
</dbReference>
<dbReference type="InterPro" id="IPR029039">
    <property type="entry name" value="Flavoprotein-like_sf"/>
</dbReference>
<evidence type="ECO:0000259" key="3">
    <source>
        <dbReference type="Pfam" id="PF03358"/>
    </source>
</evidence>
<dbReference type="SUPFAM" id="SSF52218">
    <property type="entry name" value="Flavoproteins"/>
    <property type="match status" value="1"/>
</dbReference>
<comment type="caution">
    <text evidence="4">The sequence shown here is derived from an EMBL/GenBank/DDBJ whole genome shotgun (WGS) entry which is preliminary data.</text>
</comment>
<keyword evidence="1" id="KW-0285">Flavoprotein</keyword>
<dbReference type="Gene3D" id="3.40.50.360">
    <property type="match status" value="1"/>
</dbReference>
<dbReference type="InterPro" id="IPR051796">
    <property type="entry name" value="ISF_SsuE-like"/>
</dbReference>
<evidence type="ECO:0000256" key="1">
    <source>
        <dbReference type="ARBA" id="ARBA00022630"/>
    </source>
</evidence>